<dbReference type="STRING" id="1123323.SAMN05216245_10452"/>
<protein>
    <recommendedName>
        <fullName evidence="4">ATPase</fullName>
    </recommendedName>
</protein>
<reference evidence="2 3" key="1">
    <citation type="submission" date="2016-10" db="EMBL/GenBank/DDBJ databases">
        <authorList>
            <person name="de Groot N.N."/>
        </authorList>
    </citation>
    <scope>NUCLEOTIDE SEQUENCE [LARGE SCALE GENOMIC DNA]</scope>
    <source>
        <strain evidence="2 3">DSM 9236</strain>
    </source>
</reference>
<evidence type="ECO:0008006" key="4">
    <source>
        <dbReference type="Google" id="ProtNLM"/>
    </source>
</evidence>
<dbReference type="EMBL" id="FONL01000004">
    <property type="protein sequence ID" value="SFE33288.1"/>
    <property type="molecule type" value="Genomic_DNA"/>
</dbReference>
<accession>A0A1I1ZPM1</accession>
<feature type="compositionally biased region" description="Acidic residues" evidence="1">
    <location>
        <begin position="206"/>
        <end position="216"/>
    </location>
</feature>
<gene>
    <name evidence="2" type="ORF">SAMN05216245_10452</name>
</gene>
<dbReference type="OrthoDB" id="3034637at2"/>
<evidence type="ECO:0000313" key="2">
    <source>
        <dbReference type="EMBL" id="SFE33288.1"/>
    </source>
</evidence>
<keyword evidence="3" id="KW-1185">Reference proteome</keyword>
<name>A0A1I1ZPM1_9FIRM</name>
<dbReference type="RefSeq" id="WP_143089394.1">
    <property type="nucleotide sequence ID" value="NZ_FONL01000004.1"/>
</dbReference>
<dbReference type="Proteomes" id="UP000198896">
    <property type="component" value="Unassembled WGS sequence"/>
</dbReference>
<evidence type="ECO:0000313" key="3">
    <source>
        <dbReference type="Proteomes" id="UP000198896"/>
    </source>
</evidence>
<sequence length="216" mass="23967">MLERLSTNVTLDQIFDDLYNLISEANRIPLTDKIIVEESDLSAILDDLKEAIPKEVKRASEVLTESQKIMSSAKEEAAATVEKANLEAEHIITAAKEEADRLVRQEEIVRQAEMLSKDIKTSAQRYEDEVKQGADQYADQVKTDSLQYADDMLGYLGNSLQSALRAIEDNRNSVNEERKGLAELIASRVQHAAAQPEAIPAPVAAEEAEEVPAEEE</sequence>
<feature type="region of interest" description="Disordered" evidence="1">
    <location>
        <begin position="193"/>
        <end position="216"/>
    </location>
</feature>
<dbReference type="AlphaFoldDB" id="A0A1I1ZPM1"/>
<proteinExistence type="predicted"/>
<evidence type="ECO:0000256" key="1">
    <source>
        <dbReference type="SAM" id="MobiDB-lite"/>
    </source>
</evidence>
<feature type="compositionally biased region" description="Low complexity" evidence="1">
    <location>
        <begin position="193"/>
        <end position="205"/>
    </location>
</feature>
<organism evidence="2 3">
    <name type="scientific">Succiniclasticum ruminis DSM 9236</name>
    <dbReference type="NCBI Taxonomy" id="1123323"/>
    <lineage>
        <taxon>Bacteria</taxon>
        <taxon>Bacillati</taxon>
        <taxon>Bacillota</taxon>
        <taxon>Negativicutes</taxon>
        <taxon>Acidaminococcales</taxon>
        <taxon>Acidaminococcaceae</taxon>
        <taxon>Succiniclasticum</taxon>
    </lineage>
</organism>